<dbReference type="RefSeq" id="WP_203938169.1">
    <property type="nucleotide sequence ID" value="NZ_BAAAGJ010000005.1"/>
</dbReference>
<evidence type="ECO:0000313" key="2">
    <source>
        <dbReference type="Proteomes" id="UP000652013"/>
    </source>
</evidence>
<proteinExistence type="predicted"/>
<protein>
    <recommendedName>
        <fullName evidence="3">Glyoxalase/bleomycin resistance protein/dioxygenase</fullName>
    </recommendedName>
</protein>
<evidence type="ECO:0000313" key="1">
    <source>
        <dbReference type="EMBL" id="GIJ02882.1"/>
    </source>
</evidence>
<dbReference type="EMBL" id="BOOY01000016">
    <property type="protein sequence ID" value="GIJ02882.1"/>
    <property type="molecule type" value="Genomic_DNA"/>
</dbReference>
<name>A0A8J3Y7S7_9ACTN</name>
<organism evidence="1 2">
    <name type="scientific">Spirilliplanes yamanashiensis</name>
    <dbReference type="NCBI Taxonomy" id="42233"/>
    <lineage>
        <taxon>Bacteria</taxon>
        <taxon>Bacillati</taxon>
        <taxon>Actinomycetota</taxon>
        <taxon>Actinomycetes</taxon>
        <taxon>Micromonosporales</taxon>
        <taxon>Micromonosporaceae</taxon>
        <taxon>Spirilliplanes</taxon>
    </lineage>
</organism>
<dbReference type="SUPFAM" id="SSF54593">
    <property type="entry name" value="Glyoxalase/Bleomycin resistance protein/Dihydroxybiphenyl dioxygenase"/>
    <property type="match status" value="1"/>
</dbReference>
<accession>A0A8J3Y7S7</accession>
<gene>
    <name evidence="1" type="ORF">Sya03_22340</name>
</gene>
<comment type="caution">
    <text evidence="1">The sequence shown here is derived from an EMBL/GenBank/DDBJ whole genome shotgun (WGS) entry which is preliminary data.</text>
</comment>
<sequence>MHVADPAALHARLRAEDMPGLRRLEVRHGIAVFSLIDPDGNTLVVRCPAG</sequence>
<reference evidence="1" key="1">
    <citation type="submission" date="2021-01" db="EMBL/GenBank/DDBJ databases">
        <title>Whole genome shotgun sequence of Spirilliplanes yamanashiensis NBRC 15828.</title>
        <authorList>
            <person name="Komaki H."/>
            <person name="Tamura T."/>
        </authorList>
    </citation>
    <scope>NUCLEOTIDE SEQUENCE</scope>
    <source>
        <strain evidence="1">NBRC 15828</strain>
    </source>
</reference>
<dbReference type="Proteomes" id="UP000652013">
    <property type="component" value="Unassembled WGS sequence"/>
</dbReference>
<dbReference type="InterPro" id="IPR029068">
    <property type="entry name" value="Glyas_Bleomycin-R_OHBP_Dase"/>
</dbReference>
<evidence type="ECO:0008006" key="3">
    <source>
        <dbReference type="Google" id="ProtNLM"/>
    </source>
</evidence>
<dbReference type="AlphaFoldDB" id="A0A8J3Y7S7"/>
<keyword evidence="2" id="KW-1185">Reference proteome</keyword>